<dbReference type="AlphaFoldDB" id="A0A8J6MYM7"/>
<accession>A0A8J6MYM7</accession>
<feature type="transmembrane region" description="Helical" evidence="1">
    <location>
        <begin position="21"/>
        <end position="44"/>
    </location>
</feature>
<proteinExistence type="predicted"/>
<gene>
    <name evidence="2" type="ORF">H8E19_09370</name>
</gene>
<comment type="caution">
    <text evidence="2">The sequence shown here is derived from an EMBL/GenBank/DDBJ whole genome shotgun (WGS) entry which is preliminary data.</text>
</comment>
<reference evidence="2 3" key="1">
    <citation type="submission" date="2020-08" db="EMBL/GenBank/DDBJ databases">
        <title>Bridging the membrane lipid divide: bacteria of the FCB group superphylum have the potential to synthesize archaeal ether lipids.</title>
        <authorList>
            <person name="Villanueva L."/>
            <person name="Von Meijenfeldt F.A.B."/>
            <person name="Westbye A.B."/>
            <person name="Yadav S."/>
            <person name="Hopmans E.C."/>
            <person name="Dutilh B.E."/>
            <person name="Sinninghe Damste J.S."/>
        </authorList>
    </citation>
    <scope>NUCLEOTIDE SEQUENCE [LARGE SCALE GENOMIC DNA]</scope>
    <source>
        <strain evidence="2">NIOZ-UU27</strain>
    </source>
</reference>
<protein>
    <submittedName>
        <fullName evidence="2">Dimethyl sulfoxide reductase anchor subunit</fullName>
    </submittedName>
</protein>
<name>A0A8J6MYM7_9DELT</name>
<keyword evidence="1" id="KW-0812">Transmembrane</keyword>
<evidence type="ECO:0000313" key="3">
    <source>
        <dbReference type="Proteomes" id="UP000650524"/>
    </source>
</evidence>
<sequence>MKPYLWMTDFTPQEEWIDGKGLLLWLAFFFSEIGAGLYIVSLFVEFRGGALAGWICCAILGGSLHMAYLGKPMRVWRSVLRPKSSELSRGIILTGLFLIIGALLIIIVTSLYSQCGPE</sequence>
<dbReference type="EMBL" id="JACNJD010000219">
    <property type="protein sequence ID" value="MBC8177602.1"/>
    <property type="molecule type" value="Genomic_DNA"/>
</dbReference>
<feature type="transmembrane region" description="Helical" evidence="1">
    <location>
        <begin position="90"/>
        <end position="112"/>
    </location>
</feature>
<evidence type="ECO:0000313" key="2">
    <source>
        <dbReference type="EMBL" id="MBC8177602.1"/>
    </source>
</evidence>
<feature type="transmembrane region" description="Helical" evidence="1">
    <location>
        <begin position="50"/>
        <end position="69"/>
    </location>
</feature>
<organism evidence="2 3">
    <name type="scientific">Candidatus Desulfacyla euxinica</name>
    <dbReference type="NCBI Taxonomy" id="2841693"/>
    <lineage>
        <taxon>Bacteria</taxon>
        <taxon>Deltaproteobacteria</taxon>
        <taxon>Candidatus Desulfacyla</taxon>
    </lineage>
</organism>
<evidence type="ECO:0000256" key="1">
    <source>
        <dbReference type="SAM" id="Phobius"/>
    </source>
</evidence>
<keyword evidence="1" id="KW-0472">Membrane</keyword>
<keyword evidence="1" id="KW-1133">Transmembrane helix</keyword>
<dbReference type="Proteomes" id="UP000650524">
    <property type="component" value="Unassembled WGS sequence"/>
</dbReference>